<dbReference type="PaxDb" id="55529-EKX37177"/>
<feature type="region of interest" description="Disordered" evidence="1">
    <location>
        <begin position="40"/>
        <end position="76"/>
    </location>
</feature>
<dbReference type="EnsemblProtists" id="EKX37177">
    <property type="protein sequence ID" value="EKX37177"/>
    <property type="gene ID" value="GUITHDRAFT_116590"/>
</dbReference>
<sequence length="114" mass="12028">MERLAVVFGGDDSLHDLSATMFQECTSLCDLKKSMWTSQLEAAPAPSQQEQPKIDPRNGANNVTGSGPATHFRSAATEGVTTWGPIMGGFVAIGGTVALIGSMLHEEPVDTITH</sequence>
<evidence type="ECO:0000313" key="2">
    <source>
        <dbReference type="EMBL" id="EKX37177.1"/>
    </source>
</evidence>
<evidence type="ECO:0000313" key="3">
    <source>
        <dbReference type="EnsemblProtists" id="EKX37177"/>
    </source>
</evidence>
<keyword evidence="4" id="KW-1185">Reference proteome</keyword>
<name>L1IM28_GUITC</name>
<organism evidence="2">
    <name type="scientific">Guillardia theta (strain CCMP2712)</name>
    <name type="common">Cryptophyte</name>
    <dbReference type="NCBI Taxonomy" id="905079"/>
    <lineage>
        <taxon>Eukaryota</taxon>
        <taxon>Cryptophyceae</taxon>
        <taxon>Pyrenomonadales</taxon>
        <taxon>Geminigeraceae</taxon>
        <taxon>Guillardia</taxon>
    </lineage>
</organism>
<protein>
    <submittedName>
        <fullName evidence="2 3">Uncharacterized protein</fullName>
    </submittedName>
</protein>
<evidence type="ECO:0000256" key="1">
    <source>
        <dbReference type="SAM" id="MobiDB-lite"/>
    </source>
</evidence>
<dbReference type="RefSeq" id="XP_005824157.1">
    <property type="nucleotide sequence ID" value="XM_005824100.1"/>
</dbReference>
<dbReference type="EMBL" id="JH993062">
    <property type="protein sequence ID" value="EKX37177.1"/>
    <property type="molecule type" value="Genomic_DNA"/>
</dbReference>
<dbReference type="Proteomes" id="UP000011087">
    <property type="component" value="Unassembled WGS sequence"/>
</dbReference>
<dbReference type="HOGENOM" id="CLU_2125832_0_0_1"/>
<dbReference type="GeneID" id="17293919"/>
<dbReference type="KEGG" id="gtt:GUITHDRAFT_116590"/>
<dbReference type="AlphaFoldDB" id="L1IM28"/>
<reference evidence="2 4" key="1">
    <citation type="journal article" date="2012" name="Nature">
        <title>Algal genomes reveal evolutionary mosaicism and the fate of nucleomorphs.</title>
        <authorList>
            <consortium name="DOE Joint Genome Institute"/>
            <person name="Curtis B.A."/>
            <person name="Tanifuji G."/>
            <person name="Burki F."/>
            <person name="Gruber A."/>
            <person name="Irimia M."/>
            <person name="Maruyama S."/>
            <person name="Arias M.C."/>
            <person name="Ball S.G."/>
            <person name="Gile G.H."/>
            <person name="Hirakawa Y."/>
            <person name="Hopkins J.F."/>
            <person name="Kuo A."/>
            <person name="Rensing S.A."/>
            <person name="Schmutz J."/>
            <person name="Symeonidi A."/>
            <person name="Elias M."/>
            <person name="Eveleigh R.J."/>
            <person name="Herman E.K."/>
            <person name="Klute M.J."/>
            <person name="Nakayama T."/>
            <person name="Obornik M."/>
            <person name="Reyes-Prieto A."/>
            <person name="Armbrust E.V."/>
            <person name="Aves S.J."/>
            <person name="Beiko R.G."/>
            <person name="Coutinho P."/>
            <person name="Dacks J.B."/>
            <person name="Durnford D.G."/>
            <person name="Fast N.M."/>
            <person name="Green B.R."/>
            <person name="Grisdale C.J."/>
            <person name="Hempel F."/>
            <person name="Henrissat B."/>
            <person name="Hoppner M.P."/>
            <person name="Ishida K."/>
            <person name="Kim E."/>
            <person name="Koreny L."/>
            <person name="Kroth P.G."/>
            <person name="Liu Y."/>
            <person name="Malik S.B."/>
            <person name="Maier U.G."/>
            <person name="McRose D."/>
            <person name="Mock T."/>
            <person name="Neilson J.A."/>
            <person name="Onodera N.T."/>
            <person name="Poole A.M."/>
            <person name="Pritham E.J."/>
            <person name="Richards T.A."/>
            <person name="Rocap G."/>
            <person name="Roy S.W."/>
            <person name="Sarai C."/>
            <person name="Schaack S."/>
            <person name="Shirato S."/>
            <person name="Slamovits C.H."/>
            <person name="Spencer D.F."/>
            <person name="Suzuki S."/>
            <person name="Worden A.Z."/>
            <person name="Zauner S."/>
            <person name="Barry K."/>
            <person name="Bell C."/>
            <person name="Bharti A.K."/>
            <person name="Crow J.A."/>
            <person name="Grimwood J."/>
            <person name="Kramer R."/>
            <person name="Lindquist E."/>
            <person name="Lucas S."/>
            <person name="Salamov A."/>
            <person name="McFadden G.I."/>
            <person name="Lane C.E."/>
            <person name="Keeling P.J."/>
            <person name="Gray M.W."/>
            <person name="Grigoriev I.V."/>
            <person name="Archibald J.M."/>
        </authorList>
    </citation>
    <scope>NUCLEOTIDE SEQUENCE</scope>
    <source>
        <strain evidence="2 4">CCMP2712</strain>
    </source>
</reference>
<feature type="compositionally biased region" description="Polar residues" evidence="1">
    <location>
        <begin position="40"/>
        <end position="51"/>
    </location>
</feature>
<gene>
    <name evidence="2" type="ORF">GUITHDRAFT_116590</name>
</gene>
<reference evidence="4" key="2">
    <citation type="submission" date="2012-11" db="EMBL/GenBank/DDBJ databases">
        <authorList>
            <person name="Kuo A."/>
            <person name="Curtis B.A."/>
            <person name="Tanifuji G."/>
            <person name="Burki F."/>
            <person name="Gruber A."/>
            <person name="Irimia M."/>
            <person name="Maruyama S."/>
            <person name="Arias M.C."/>
            <person name="Ball S.G."/>
            <person name="Gile G.H."/>
            <person name="Hirakawa Y."/>
            <person name="Hopkins J.F."/>
            <person name="Rensing S.A."/>
            <person name="Schmutz J."/>
            <person name="Symeonidi A."/>
            <person name="Elias M."/>
            <person name="Eveleigh R.J."/>
            <person name="Herman E.K."/>
            <person name="Klute M.J."/>
            <person name="Nakayama T."/>
            <person name="Obornik M."/>
            <person name="Reyes-Prieto A."/>
            <person name="Armbrust E.V."/>
            <person name="Aves S.J."/>
            <person name="Beiko R.G."/>
            <person name="Coutinho P."/>
            <person name="Dacks J.B."/>
            <person name="Durnford D.G."/>
            <person name="Fast N.M."/>
            <person name="Green B.R."/>
            <person name="Grisdale C."/>
            <person name="Hempe F."/>
            <person name="Henrissat B."/>
            <person name="Hoppner M.P."/>
            <person name="Ishida K.-I."/>
            <person name="Kim E."/>
            <person name="Koreny L."/>
            <person name="Kroth P.G."/>
            <person name="Liu Y."/>
            <person name="Malik S.-B."/>
            <person name="Maier U.G."/>
            <person name="McRose D."/>
            <person name="Mock T."/>
            <person name="Neilson J.A."/>
            <person name="Onodera N.T."/>
            <person name="Poole A.M."/>
            <person name="Pritham E.J."/>
            <person name="Richards T.A."/>
            <person name="Rocap G."/>
            <person name="Roy S.W."/>
            <person name="Sarai C."/>
            <person name="Schaack S."/>
            <person name="Shirato S."/>
            <person name="Slamovits C.H."/>
            <person name="Spencer D.F."/>
            <person name="Suzuki S."/>
            <person name="Worden A.Z."/>
            <person name="Zauner S."/>
            <person name="Barry K."/>
            <person name="Bell C."/>
            <person name="Bharti A.K."/>
            <person name="Crow J.A."/>
            <person name="Grimwood J."/>
            <person name="Kramer R."/>
            <person name="Lindquist E."/>
            <person name="Lucas S."/>
            <person name="Salamov A."/>
            <person name="McFadden G.I."/>
            <person name="Lane C.E."/>
            <person name="Keeling P.J."/>
            <person name="Gray M.W."/>
            <person name="Grigoriev I.V."/>
            <person name="Archibald J.M."/>
        </authorList>
    </citation>
    <scope>NUCLEOTIDE SEQUENCE</scope>
    <source>
        <strain evidence="4">CCMP2712</strain>
    </source>
</reference>
<accession>L1IM28</accession>
<evidence type="ECO:0000313" key="4">
    <source>
        <dbReference type="Proteomes" id="UP000011087"/>
    </source>
</evidence>
<reference evidence="3" key="3">
    <citation type="submission" date="2016-03" db="UniProtKB">
        <authorList>
            <consortium name="EnsemblProtists"/>
        </authorList>
    </citation>
    <scope>IDENTIFICATION</scope>
</reference>
<proteinExistence type="predicted"/>